<dbReference type="InterPro" id="IPR006186">
    <property type="entry name" value="Ser/Thr-sp_prot-phosphatase"/>
</dbReference>
<evidence type="ECO:0000313" key="2">
    <source>
        <dbReference type="EMBL" id="CAA6803408.1"/>
    </source>
</evidence>
<evidence type="ECO:0000259" key="1">
    <source>
        <dbReference type="PROSITE" id="PS00125"/>
    </source>
</evidence>
<feature type="domain" description="Serine/threonine specific protein phosphatases" evidence="1">
    <location>
        <begin position="74"/>
        <end position="79"/>
    </location>
</feature>
<organism evidence="2">
    <name type="scientific">uncultured Thiotrichaceae bacterium</name>
    <dbReference type="NCBI Taxonomy" id="298394"/>
    <lineage>
        <taxon>Bacteria</taxon>
        <taxon>Pseudomonadati</taxon>
        <taxon>Pseudomonadota</taxon>
        <taxon>Gammaproteobacteria</taxon>
        <taxon>Thiotrichales</taxon>
        <taxon>Thiotrichaceae</taxon>
        <taxon>environmental samples</taxon>
    </lineage>
</organism>
<dbReference type="PANTHER" id="PTHR42850">
    <property type="entry name" value="METALLOPHOSPHOESTERASE"/>
    <property type="match status" value="1"/>
</dbReference>
<dbReference type="PROSITE" id="PS00125">
    <property type="entry name" value="SER_THR_PHOSPHATASE"/>
    <property type="match status" value="1"/>
</dbReference>
<dbReference type="InterPro" id="IPR050126">
    <property type="entry name" value="Ap4A_hydrolase"/>
</dbReference>
<dbReference type="AlphaFoldDB" id="A0A6S6SKZ1"/>
<dbReference type="SUPFAM" id="SSF56300">
    <property type="entry name" value="Metallo-dependent phosphatases"/>
    <property type="match status" value="1"/>
</dbReference>
<reference evidence="2" key="1">
    <citation type="submission" date="2020-01" db="EMBL/GenBank/DDBJ databases">
        <authorList>
            <person name="Meier V. D."/>
            <person name="Meier V D."/>
        </authorList>
    </citation>
    <scope>NUCLEOTIDE SEQUENCE</scope>
    <source>
        <strain evidence="2">HLG_WM_MAG_08</strain>
    </source>
</reference>
<dbReference type="PANTHER" id="PTHR42850:SF4">
    <property type="entry name" value="ZINC-DEPENDENT ENDOPOLYPHOSPHATASE"/>
    <property type="match status" value="1"/>
</dbReference>
<dbReference type="EMBL" id="CACVAV010000060">
    <property type="protein sequence ID" value="CAA6803408.1"/>
    <property type="molecule type" value="Genomic_DNA"/>
</dbReference>
<dbReference type="Pfam" id="PF00149">
    <property type="entry name" value="Metallophos"/>
    <property type="match status" value="1"/>
</dbReference>
<dbReference type="Gene3D" id="3.60.21.10">
    <property type="match status" value="1"/>
</dbReference>
<accession>A0A6S6SKZ1</accession>
<dbReference type="GO" id="GO:0005737">
    <property type="term" value="C:cytoplasm"/>
    <property type="evidence" value="ECO:0007669"/>
    <property type="project" value="TreeGrafter"/>
</dbReference>
<dbReference type="InterPro" id="IPR029052">
    <property type="entry name" value="Metallo-depent_PP-like"/>
</dbReference>
<dbReference type="InterPro" id="IPR004843">
    <property type="entry name" value="Calcineurin-like_PHP"/>
</dbReference>
<proteinExistence type="predicted"/>
<protein>
    <submittedName>
        <fullName evidence="2">Phosphoprotein phosphatase</fullName>
    </submittedName>
</protein>
<dbReference type="GO" id="GO:0110154">
    <property type="term" value="P:RNA decapping"/>
    <property type="evidence" value="ECO:0007669"/>
    <property type="project" value="TreeGrafter"/>
</dbReference>
<dbReference type="GO" id="GO:0008803">
    <property type="term" value="F:bis(5'-nucleosyl)-tetraphosphatase (symmetrical) activity"/>
    <property type="evidence" value="ECO:0007669"/>
    <property type="project" value="TreeGrafter"/>
</dbReference>
<name>A0A6S6SKZ1_9GAMM</name>
<sequence length="263" mass="30226">MSYKAFRFFNHNAKGRDFVVGDIHGHFFAFEKLLWQVDFDPQKDRVFSVGDLIDRGPESERAIEFLNYDWFHAIRGNHEQMLLDSAANNQISKNWTTFNGGDWWQNIPTHLHHRIRNVIGKLPLAMEVSTGKGRIGIVHADIPTGMSWQNFISQLDYDQDVIDQALWSRTRFKQIQMMGRTQPISGIDMIIFGHTPVHKPVRESNIVYIDTGAAYPKDRGLGTLTMLEIEPQMKLHQIKTDLKAGYTVKTQSLRPAAETFMPA</sequence>
<gene>
    <name evidence="2" type="ORF">HELGO_WM29960</name>
</gene>
<dbReference type="GO" id="GO:0016791">
    <property type="term" value="F:phosphatase activity"/>
    <property type="evidence" value="ECO:0007669"/>
    <property type="project" value="TreeGrafter"/>
</dbReference>